<gene>
    <name evidence="9" type="primary">fliD</name>
    <name evidence="9" type="ORF">Pmgp_01862</name>
</gene>
<evidence type="ECO:0000256" key="1">
    <source>
        <dbReference type="ARBA" id="ARBA00009764"/>
    </source>
</evidence>
<evidence type="ECO:0000313" key="9">
    <source>
        <dbReference type="EMBL" id="TEB11166.1"/>
    </source>
</evidence>
<dbReference type="Pfam" id="PF07195">
    <property type="entry name" value="FliD_C"/>
    <property type="match status" value="1"/>
</dbReference>
<dbReference type="PANTHER" id="PTHR30288">
    <property type="entry name" value="FLAGELLAR CAP/ASSEMBLY PROTEIN FLID"/>
    <property type="match status" value="1"/>
</dbReference>
<keyword evidence="4 5" id="KW-0975">Bacterial flagellum</keyword>
<dbReference type="InterPro" id="IPR040026">
    <property type="entry name" value="FliD"/>
</dbReference>
<dbReference type="OrthoDB" id="9776025at2"/>
<dbReference type="RefSeq" id="WP_134213712.1">
    <property type="nucleotide sequence ID" value="NZ_QFFZ01000017.1"/>
</dbReference>
<feature type="domain" description="Flagellar hook-associated protein 2 C-terminal" evidence="8">
    <location>
        <begin position="244"/>
        <end position="505"/>
    </location>
</feature>
<keyword evidence="9" id="KW-0969">Cilium</keyword>
<comment type="similarity">
    <text evidence="1 5">Belongs to the FliD family.</text>
</comment>
<evidence type="ECO:0000256" key="2">
    <source>
        <dbReference type="ARBA" id="ARBA00011255"/>
    </source>
</evidence>
<dbReference type="InterPro" id="IPR003481">
    <property type="entry name" value="FliD_N"/>
</dbReference>
<proteinExistence type="inferred from homology"/>
<keyword evidence="9" id="KW-0966">Cell projection</keyword>
<accession>A0A4Y7RQS0</accession>
<comment type="subunit">
    <text evidence="2 5">Homopentamer.</text>
</comment>
<evidence type="ECO:0000256" key="6">
    <source>
        <dbReference type="SAM" id="MobiDB-lite"/>
    </source>
</evidence>
<dbReference type="EMBL" id="QFFZ01000017">
    <property type="protein sequence ID" value="TEB11166.1"/>
    <property type="molecule type" value="Genomic_DNA"/>
</dbReference>
<feature type="domain" description="Flagellar hook-associated protein 2 N-terminal" evidence="7">
    <location>
        <begin position="15"/>
        <end position="110"/>
    </location>
</feature>
<dbReference type="GO" id="GO:0007155">
    <property type="term" value="P:cell adhesion"/>
    <property type="evidence" value="ECO:0007669"/>
    <property type="project" value="InterPro"/>
</dbReference>
<evidence type="ECO:0000313" key="10">
    <source>
        <dbReference type="Proteomes" id="UP000297597"/>
    </source>
</evidence>
<organism evidence="9 10">
    <name type="scientific">Pelotomaculum propionicicum</name>
    <dbReference type="NCBI Taxonomy" id="258475"/>
    <lineage>
        <taxon>Bacteria</taxon>
        <taxon>Bacillati</taxon>
        <taxon>Bacillota</taxon>
        <taxon>Clostridia</taxon>
        <taxon>Eubacteriales</taxon>
        <taxon>Desulfotomaculaceae</taxon>
        <taxon>Pelotomaculum</taxon>
    </lineage>
</organism>
<comment type="subcellular location">
    <subcellularLocation>
        <location evidence="5">Secreted</location>
    </subcellularLocation>
    <subcellularLocation>
        <location evidence="5">Bacterial flagellum</location>
    </subcellularLocation>
</comment>
<dbReference type="PANTHER" id="PTHR30288:SF0">
    <property type="entry name" value="FLAGELLAR HOOK-ASSOCIATED PROTEIN 2"/>
    <property type="match status" value="1"/>
</dbReference>
<keyword evidence="10" id="KW-1185">Reference proteome</keyword>
<dbReference type="InterPro" id="IPR010809">
    <property type="entry name" value="FliD_C"/>
</dbReference>
<dbReference type="Pfam" id="PF02465">
    <property type="entry name" value="FliD_N"/>
    <property type="match status" value="1"/>
</dbReference>
<evidence type="ECO:0000259" key="8">
    <source>
        <dbReference type="Pfam" id="PF07195"/>
    </source>
</evidence>
<dbReference type="GO" id="GO:0009424">
    <property type="term" value="C:bacterial-type flagellum hook"/>
    <property type="evidence" value="ECO:0007669"/>
    <property type="project" value="UniProtKB-UniRule"/>
</dbReference>
<evidence type="ECO:0000256" key="4">
    <source>
        <dbReference type="ARBA" id="ARBA00023143"/>
    </source>
</evidence>
<dbReference type="GO" id="GO:0005576">
    <property type="term" value="C:extracellular region"/>
    <property type="evidence" value="ECO:0007669"/>
    <property type="project" value="UniProtKB-SubCell"/>
</dbReference>
<evidence type="ECO:0000259" key="7">
    <source>
        <dbReference type="Pfam" id="PF02465"/>
    </source>
</evidence>
<evidence type="ECO:0000256" key="3">
    <source>
        <dbReference type="ARBA" id="ARBA00023054"/>
    </source>
</evidence>
<protein>
    <recommendedName>
        <fullName evidence="5">Flagellar hook-associated protein 2</fullName>
        <shortName evidence="5">HAP2</shortName>
    </recommendedName>
    <alternativeName>
        <fullName evidence="5">Flagellar cap protein</fullName>
    </alternativeName>
</protein>
<keyword evidence="3" id="KW-0175">Coiled coil</keyword>
<name>A0A4Y7RQS0_9FIRM</name>
<dbReference type="Proteomes" id="UP000297597">
    <property type="component" value="Unassembled WGS sequence"/>
</dbReference>
<keyword evidence="9" id="KW-0282">Flagellum</keyword>
<dbReference type="GO" id="GO:0071973">
    <property type="term" value="P:bacterial-type flagellum-dependent cell motility"/>
    <property type="evidence" value="ECO:0007669"/>
    <property type="project" value="TreeGrafter"/>
</dbReference>
<comment type="function">
    <text evidence="5">Required for morphogenesis and for the elongation of the flagellar filament by facilitating polymerization of the flagellin monomers at the tip of growing filament. Forms a capping structure, which prevents flagellin subunits (transported through the central channel of the flagellum) from leaking out without polymerization at the distal end.</text>
</comment>
<feature type="region of interest" description="Disordered" evidence="6">
    <location>
        <begin position="318"/>
        <end position="337"/>
    </location>
</feature>
<evidence type="ECO:0000256" key="5">
    <source>
        <dbReference type="RuleBase" id="RU362066"/>
    </source>
</evidence>
<dbReference type="GO" id="GO:0009421">
    <property type="term" value="C:bacterial-type flagellum filament cap"/>
    <property type="evidence" value="ECO:0007669"/>
    <property type="project" value="InterPro"/>
</dbReference>
<comment type="caution">
    <text evidence="9">The sequence shown here is derived from an EMBL/GenBank/DDBJ whole genome shotgun (WGS) entry which is preliminary data.</text>
</comment>
<sequence length="518" mass="56727">MSTISPTRYFGLSGSGLDIDQMVTSLMKAQRTKQDKIKQNKTIADWQRSDYREINNSLRSLRDNVFKMKLQGSYLTKKAVSSNEGIVKVSSTSTAVVGAQDIKVTALASNARLNSSEAVTFDASKTNLHDQMGLTSTDPIVFKVNGSQEISINPSIDTIDTLVSKINSAKKTVTVDGSSTEVSAGVTASFDKTLKRIFISSNSTGAAAAIDFDNVSNSSELFNDLKLDGNPDPGVIDPFAAVNGTDAVFELNGTLLNQASNQFTIAGVNYTLTGTSTSETVHVNITSDTDAIYNSIKTFVDLYNTTIDKVNKKTSEEKYKDYPPLTDEQREALTDDQEKQWEEKAKSGLLRNDSLLNGIVGNMRSALSSFVSKADSGYNSLASIGITTGDYSEKGKLYIDEDKLKEAINANPDAVMDLFTKSSDVNSEKGLAVRLYDNLTSGINQLIDKAGSENSYSTVDNSFLGKKIAEYNKQISDWDTRLQDIEDRYYRQFTAMETALNKMNQQSQYLTQMFSSSK</sequence>
<reference evidence="9 10" key="1">
    <citation type="journal article" date="2018" name="Environ. Microbiol.">
        <title>Novel energy conservation strategies and behaviour of Pelotomaculum schinkii driving syntrophic propionate catabolism.</title>
        <authorList>
            <person name="Hidalgo-Ahumada C.A.P."/>
            <person name="Nobu M.K."/>
            <person name="Narihiro T."/>
            <person name="Tamaki H."/>
            <person name="Liu W.T."/>
            <person name="Kamagata Y."/>
            <person name="Stams A.J.M."/>
            <person name="Imachi H."/>
            <person name="Sousa D.Z."/>
        </authorList>
    </citation>
    <scope>NUCLEOTIDE SEQUENCE [LARGE SCALE GENOMIC DNA]</scope>
    <source>
        <strain evidence="9 10">MGP</strain>
    </source>
</reference>
<dbReference type="AlphaFoldDB" id="A0A4Y7RQS0"/>
<keyword evidence="5" id="KW-0964">Secreted</keyword>